<feature type="domain" description="Metallo-beta-lactamase" evidence="5">
    <location>
        <begin position="2"/>
        <end position="194"/>
    </location>
</feature>
<dbReference type="PANTHER" id="PTHR42978">
    <property type="entry name" value="QUORUM-QUENCHING LACTONASE YTNP-RELATED-RELATED"/>
    <property type="match status" value="1"/>
</dbReference>
<sequence length="215" mass="23167">MGGFCITTGDQVVLVDAGVGAYDDGKYVGGGLLDSLRDRGIAPGDVTDVVFTHLHFDHVGWASHRGEIVFPRATFRVHRTDWEHFVTGPDAADAAIEKLTPIESQLELFDTDFTVAPGIDAVHTPGHTPGSVMYVVSSRGERALLLGDIAHSVVQFSERDWQVIWDLDPAAASAARNRIADEAAATGDFLVAAHFPGMRFGRVIKTGGQRRFVAV</sequence>
<evidence type="ECO:0000256" key="1">
    <source>
        <dbReference type="ARBA" id="ARBA00007749"/>
    </source>
</evidence>
<organism evidence="6 7">
    <name type="scientific">Mycolicibacterium aubagnense</name>
    <dbReference type="NCBI Taxonomy" id="319707"/>
    <lineage>
        <taxon>Bacteria</taxon>
        <taxon>Bacillati</taxon>
        <taxon>Actinomycetota</taxon>
        <taxon>Actinomycetes</taxon>
        <taxon>Mycobacteriales</taxon>
        <taxon>Mycobacteriaceae</taxon>
        <taxon>Mycolicibacterium</taxon>
    </lineage>
</organism>
<evidence type="ECO:0000259" key="5">
    <source>
        <dbReference type="SMART" id="SM00849"/>
    </source>
</evidence>
<reference evidence="6 7" key="1">
    <citation type="journal article" date="2019" name="Emerg. Microbes Infect.">
        <title>Comprehensive subspecies identification of 175 nontuberculous mycobacteria species based on 7547 genomic profiles.</title>
        <authorList>
            <person name="Matsumoto Y."/>
            <person name="Kinjo T."/>
            <person name="Motooka D."/>
            <person name="Nabeya D."/>
            <person name="Jung N."/>
            <person name="Uechi K."/>
            <person name="Horii T."/>
            <person name="Iida T."/>
            <person name="Fujita J."/>
            <person name="Nakamura S."/>
        </authorList>
    </citation>
    <scope>NUCLEOTIDE SEQUENCE [LARGE SCALE GENOMIC DNA]</scope>
    <source>
        <strain evidence="6 7">JCM 15296</strain>
    </source>
</reference>
<protein>
    <recommendedName>
        <fullName evidence="5">Metallo-beta-lactamase domain-containing protein</fullName>
    </recommendedName>
</protein>
<dbReference type="InterPro" id="IPR036866">
    <property type="entry name" value="RibonucZ/Hydroxyglut_hydro"/>
</dbReference>
<dbReference type="InterPro" id="IPR001279">
    <property type="entry name" value="Metallo-B-lactamas"/>
</dbReference>
<evidence type="ECO:0000313" key="7">
    <source>
        <dbReference type="Proteomes" id="UP000465609"/>
    </source>
</evidence>
<dbReference type="Proteomes" id="UP000465609">
    <property type="component" value="Chromosome"/>
</dbReference>
<dbReference type="Pfam" id="PF00753">
    <property type="entry name" value="Lactamase_B"/>
    <property type="match status" value="1"/>
</dbReference>
<evidence type="ECO:0000256" key="2">
    <source>
        <dbReference type="ARBA" id="ARBA00022723"/>
    </source>
</evidence>
<dbReference type="PANTHER" id="PTHR42978:SF6">
    <property type="entry name" value="QUORUM-QUENCHING LACTONASE YTNP-RELATED"/>
    <property type="match status" value="1"/>
</dbReference>
<dbReference type="Gene3D" id="3.60.15.10">
    <property type="entry name" value="Ribonuclease Z/Hydroxyacylglutathione hydrolase-like"/>
    <property type="match status" value="1"/>
</dbReference>
<evidence type="ECO:0000313" key="6">
    <source>
        <dbReference type="EMBL" id="BBX82663.1"/>
    </source>
</evidence>
<name>A0ABM7I7T8_9MYCO</name>
<accession>A0ABM7I7T8</accession>
<comment type="similarity">
    <text evidence="1">Belongs to the metallo-beta-lactamase superfamily.</text>
</comment>
<keyword evidence="3" id="KW-0378">Hydrolase</keyword>
<dbReference type="SUPFAM" id="SSF56281">
    <property type="entry name" value="Metallo-hydrolase/oxidoreductase"/>
    <property type="match status" value="1"/>
</dbReference>
<keyword evidence="7" id="KW-1185">Reference proteome</keyword>
<keyword evidence="4" id="KW-0862">Zinc</keyword>
<keyword evidence="2" id="KW-0479">Metal-binding</keyword>
<proteinExistence type="inferred from homology"/>
<dbReference type="EMBL" id="AP022577">
    <property type="protein sequence ID" value="BBX82663.1"/>
    <property type="molecule type" value="Genomic_DNA"/>
</dbReference>
<evidence type="ECO:0000256" key="3">
    <source>
        <dbReference type="ARBA" id="ARBA00022801"/>
    </source>
</evidence>
<evidence type="ECO:0000256" key="4">
    <source>
        <dbReference type="ARBA" id="ARBA00022833"/>
    </source>
</evidence>
<gene>
    <name evidence="6" type="ORF">MAUB_05360</name>
</gene>
<dbReference type="CDD" id="cd07720">
    <property type="entry name" value="OPHC2-like_MBL-fold"/>
    <property type="match status" value="1"/>
</dbReference>
<dbReference type="SMART" id="SM00849">
    <property type="entry name" value="Lactamase_B"/>
    <property type="match status" value="1"/>
</dbReference>
<dbReference type="InterPro" id="IPR051013">
    <property type="entry name" value="MBL_superfamily_lactonases"/>
</dbReference>